<dbReference type="Gene3D" id="3.20.20.120">
    <property type="entry name" value="Enolase-like C-terminal domain"/>
    <property type="match status" value="1"/>
</dbReference>
<dbReference type="Pfam" id="PF02746">
    <property type="entry name" value="MR_MLE_N"/>
    <property type="match status" value="1"/>
</dbReference>
<reference evidence="5" key="1">
    <citation type="submission" date="2016-12" db="EMBL/GenBank/DDBJ databases">
        <title>Genome sequence of Streptomyces antioxidans MUSC 164.</title>
        <authorList>
            <person name="Lee L.-H."/>
            <person name="Ser H.-L."/>
        </authorList>
    </citation>
    <scope>NUCLEOTIDE SEQUENCE [LARGE SCALE GENOMIC DNA]</scope>
    <source>
        <strain evidence="5">MUSC 164</strain>
    </source>
</reference>
<name>A0A1V4D1T6_9ACTN</name>
<comment type="caution">
    <text evidence="5">The sequence shown here is derived from an EMBL/GenBank/DDBJ whole genome shotgun (WGS) entry which is preliminary data.</text>
</comment>
<accession>A0A1V4D1T6</accession>
<dbReference type="Pfam" id="PF13378">
    <property type="entry name" value="MR_MLE_C"/>
    <property type="match status" value="1"/>
</dbReference>
<evidence type="ECO:0000313" key="6">
    <source>
        <dbReference type="Proteomes" id="UP000033615"/>
    </source>
</evidence>
<dbReference type="SFLD" id="SFLDG00180">
    <property type="entry name" value="muconate_cycloisomerase"/>
    <property type="match status" value="1"/>
</dbReference>
<evidence type="ECO:0000256" key="2">
    <source>
        <dbReference type="ARBA" id="ARBA00022723"/>
    </source>
</evidence>
<proteinExistence type="inferred from homology"/>
<dbReference type="SUPFAM" id="SSF54826">
    <property type="entry name" value="Enolase N-terminal domain-like"/>
    <property type="match status" value="1"/>
</dbReference>
<protein>
    <submittedName>
        <fullName evidence="5">Dipeptide epimerase</fullName>
    </submittedName>
</protein>
<dbReference type="SUPFAM" id="SSF51604">
    <property type="entry name" value="Enolase C-terminal domain-like"/>
    <property type="match status" value="1"/>
</dbReference>
<feature type="domain" description="Mandelate racemase/muconate lactonizing enzyme C-terminal" evidence="4">
    <location>
        <begin position="133"/>
        <end position="229"/>
    </location>
</feature>
<evidence type="ECO:0000256" key="3">
    <source>
        <dbReference type="ARBA" id="ARBA00023235"/>
    </source>
</evidence>
<dbReference type="Proteomes" id="UP000033615">
    <property type="component" value="Unassembled WGS sequence"/>
</dbReference>
<dbReference type="SMART" id="SM00922">
    <property type="entry name" value="MR_MLE"/>
    <property type="match status" value="1"/>
</dbReference>
<dbReference type="InterPro" id="IPR029065">
    <property type="entry name" value="Enolase_C-like"/>
</dbReference>
<dbReference type="PANTHER" id="PTHR48073:SF2">
    <property type="entry name" value="O-SUCCINYLBENZOATE SYNTHASE"/>
    <property type="match status" value="1"/>
</dbReference>
<sequence length="343" mass="36139">MKTSLSSTFLALREEIPISRSVMRGRDAVTVTIEHQGMRGCGETVTSRYMELTKERILRMLGPVGPRLARYPDPETALEAWDPGELAPAVAAGVESALFDLVGQRAGVSVHTLLGTARPPSAPTARTIGIVSPDEAADRAQEYTAAGFSVLKVKVGAADPAEDRHRVAAVRERAPRARLLLDANGGWTRERALSELGYYAEAGAEAVEQPTPPGSGNDLCWLAERSPLPVIADEDVLGYDDALRLAGKVQGVNVKLAKCGGIRTAVRISEALAGSGTHLMLGCLAGSTLGIAPAVHLVDRARWVDLDGHLLLKADPWTGIGGTDGTVRLSNRPGLGVRPAGVA</sequence>
<evidence type="ECO:0000259" key="4">
    <source>
        <dbReference type="SMART" id="SM00922"/>
    </source>
</evidence>
<dbReference type="InterPro" id="IPR029017">
    <property type="entry name" value="Enolase-like_N"/>
</dbReference>
<dbReference type="SFLD" id="SFLDS00001">
    <property type="entry name" value="Enolase"/>
    <property type="match status" value="1"/>
</dbReference>
<dbReference type="GO" id="GO:0046872">
    <property type="term" value="F:metal ion binding"/>
    <property type="evidence" value="ECO:0007669"/>
    <property type="project" value="UniProtKB-KW"/>
</dbReference>
<organism evidence="5 6">
    <name type="scientific">Streptomyces antioxidans</name>
    <dbReference type="NCBI Taxonomy" id="1507734"/>
    <lineage>
        <taxon>Bacteria</taxon>
        <taxon>Bacillati</taxon>
        <taxon>Actinomycetota</taxon>
        <taxon>Actinomycetes</taxon>
        <taxon>Kitasatosporales</taxon>
        <taxon>Streptomycetaceae</taxon>
        <taxon>Streptomyces</taxon>
    </lineage>
</organism>
<keyword evidence="2" id="KW-0479">Metal-binding</keyword>
<dbReference type="OrthoDB" id="5241672at2"/>
<dbReference type="EMBL" id="LAKD02000057">
    <property type="protein sequence ID" value="OPF76704.1"/>
    <property type="molecule type" value="Genomic_DNA"/>
</dbReference>
<comment type="similarity">
    <text evidence="1">Belongs to the mandelate racemase/muconate lactonizing enzyme family.</text>
</comment>
<dbReference type="AlphaFoldDB" id="A0A1V4D1T6"/>
<dbReference type="InterPro" id="IPR013342">
    <property type="entry name" value="Mandelate_racemase_C"/>
</dbReference>
<dbReference type="Gene3D" id="3.30.390.10">
    <property type="entry name" value="Enolase-like, N-terminal domain"/>
    <property type="match status" value="1"/>
</dbReference>
<dbReference type="PANTHER" id="PTHR48073">
    <property type="entry name" value="O-SUCCINYLBENZOATE SYNTHASE-RELATED"/>
    <property type="match status" value="1"/>
</dbReference>
<dbReference type="InterPro" id="IPR013341">
    <property type="entry name" value="Mandelate_racemase_N_dom"/>
</dbReference>
<keyword evidence="6" id="KW-1185">Reference proteome</keyword>
<dbReference type="GO" id="GO:0016854">
    <property type="term" value="F:racemase and epimerase activity"/>
    <property type="evidence" value="ECO:0007669"/>
    <property type="project" value="UniProtKB-ARBA"/>
</dbReference>
<dbReference type="InterPro" id="IPR036849">
    <property type="entry name" value="Enolase-like_C_sf"/>
</dbReference>
<evidence type="ECO:0000313" key="5">
    <source>
        <dbReference type="EMBL" id="OPF76704.1"/>
    </source>
</evidence>
<gene>
    <name evidence="5" type="ORF">VT50_0222935</name>
</gene>
<dbReference type="RefSeq" id="WP_046085812.1">
    <property type="nucleotide sequence ID" value="NZ_LAKD02000057.1"/>
</dbReference>
<keyword evidence="3" id="KW-0413">Isomerase</keyword>
<evidence type="ECO:0000256" key="1">
    <source>
        <dbReference type="ARBA" id="ARBA00008031"/>
    </source>
</evidence>